<name>A0A0F9JC81_9ZZZZ</name>
<protein>
    <recommendedName>
        <fullName evidence="2">Terminase large subunit gp17-like C-terminal domain-containing protein</fullName>
    </recommendedName>
</protein>
<keyword evidence="1" id="KW-1188">Viral release from host cell</keyword>
<evidence type="ECO:0000259" key="2">
    <source>
        <dbReference type="Pfam" id="PF17289"/>
    </source>
</evidence>
<feature type="domain" description="Terminase large subunit gp17-like C-terminal" evidence="2">
    <location>
        <begin position="355"/>
        <end position="497"/>
    </location>
</feature>
<dbReference type="InterPro" id="IPR006517">
    <property type="entry name" value="Phage_terminase_lsu-like_C"/>
</dbReference>
<comment type="caution">
    <text evidence="3">The sequence shown here is derived from an EMBL/GenBank/DDBJ whole genome shotgun (WGS) entry which is preliminary data.</text>
</comment>
<dbReference type="AlphaFoldDB" id="A0A0F9JC81"/>
<dbReference type="EMBL" id="LAZR01010355">
    <property type="protein sequence ID" value="KKM67404.1"/>
    <property type="molecule type" value="Genomic_DNA"/>
</dbReference>
<organism evidence="3">
    <name type="scientific">marine sediment metagenome</name>
    <dbReference type="NCBI Taxonomy" id="412755"/>
    <lineage>
        <taxon>unclassified sequences</taxon>
        <taxon>metagenomes</taxon>
        <taxon>ecological metagenomes</taxon>
    </lineage>
</organism>
<dbReference type="NCBIfam" id="TIGR01630">
    <property type="entry name" value="psiM2_ORF9"/>
    <property type="match status" value="1"/>
</dbReference>
<sequence>MALVRRKTPSIEISPQQLVEIDSPTADAIEREYCERRLINFLQRAWHVVEPKIPLSREGLWYMEAMCEHLEALYRSEILNLLINIPGRMGKSLTSVVFFPSWIWAIAPEFRFIFGSYSAYLSRRDSRQTRRVIQSSWYQRLWGDQFSLLGDQNQIERFDNNQSGYRIATSVGGLGTGEGASIIGVDDPHNIKQAESDTQREDALNWWDETMGDRLNNQRTGGKLIIAHRTHARDLSAHVLEQGGYTHLCLPMEYESDRSCFTKVRPRDAEVETKQEEDTGETLYCHDPREEEGQLMDPSRVGPPELERLQRSLGSYAWPARLQQRPSLREGGMIKLDWFPRYRVPLNHYDEIVQSWDTANKKGAQHAYSVCLTIGRTKGKDHLLHVFREKMNIPETQRTVKNMANTHWGPVSALLIENAASGVGIIQHLQADTTLPIIPANPTLDKETRMDIETPALEAGNLWLPEEAEWLPEFETEMRDFPSSRFMDQADALSQYLAWARQKVPTDWSMY</sequence>
<dbReference type="Pfam" id="PF17289">
    <property type="entry name" value="Terminase_6C"/>
    <property type="match status" value="1"/>
</dbReference>
<dbReference type="InterPro" id="IPR035421">
    <property type="entry name" value="Terminase_6C"/>
</dbReference>
<gene>
    <name evidence="3" type="ORF">LCGC14_1471480</name>
</gene>
<proteinExistence type="predicted"/>
<accession>A0A0F9JC81</accession>
<evidence type="ECO:0000313" key="3">
    <source>
        <dbReference type="EMBL" id="KKM67404.1"/>
    </source>
</evidence>
<reference evidence="3" key="1">
    <citation type="journal article" date="2015" name="Nature">
        <title>Complex archaea that bridge the gap between prokaryotes and eukaryotes.</title>
        <authorList>
            <person name="Spang A."/>
            <person name="Saw J.H."/>
            <person name="Jorgensen S.L."/>
            <person name="Zaremba-Niedzwiedzka K."/>
            <person name="Martijn J."/>
            <person name="Lind A.E."/>
            <person name="van Eijk R."/>
            <person name="Schleper C."/>
            <person name="Guy L."/>
            <person name="Ettema T.J."/>
        </authorList>
    </citation>
    <scope>NUCLEOTIDE SEQUENCE</scope>
</reference>
<evidence type="ECO:0000256" key="1">
    <source>
        <dbReference type="ARBA" id="ARBA00022612"/>
    </source>
</evidence>